<dbReference type="SUPFAM" id="SSF53254">
    <property type="entry name" value="Phosphoglycerate mutase-like"/>
    <property type="match status" value="1"/>
</dbReference>
<dbReference type="Proteomes" id="UP000093482">
    <property type="component" value="Unassembled WGS sequence"/>
</dbReference>
<dbReference type="SMART" id="SM00855">
    <property type="entry name" value="PGAM"/>
    <property type="match status" value="1"/>
</dbReference>
<gene>
    <name evidence="1" type="ORF">A6K76_12705</name>
</gene>
<dbReference type="AlphaFoldDB" id="A0A1C0YPV5"/>
<accession>A0A1C0YPV5</accession>
<dbReference type="EMBL" id="MATO01000044">
    <property type="protein sequence ID" value="OCS89207.1"/>
    <property type="molecule type" value="Genomic_DNA"/>
</dbReference>
<dbReference type="InterPro" id="IPR050275">
    <property type="entry name" value="PGM_Phosphatase"/>
</dbReference>
<dbReference type="GO" id="GO:0005737">
    <property type="term" value="C:cytoplasm"/>
    <property type="evidence" value="ECO:0007669"/>
    <property type="project" value="TreeGrafter"/>
</dbReference>
<dbReference type="Gene3D" id="3.40.50.1240">
    <property type="entry name" value="Phosphoglycerate mutase-like"/>
    <property type="match status" value="1"/>
</dbReference>
<comment type="caution">
    <text evidence="1">The sequence shown here is derived from an EMBL/GenBank/DDBJ whole genome shotgun (WGS) entry which is preliminary data.</text>
</comment>
<dbReference type="OrthoDB" id="9782128at2"/>
<evidence type="ECO:0008006" key="3">
    <source>
        <dbReference type="Google" id="ProtNLM"/>
    </source>
</evidence>
<dbReference type="PIRSF" id="PIRSF000709">
    <property type="entry name" value="6PFK_2-Ptase"/>
    <property type="match status" value="1"/>
</dbReference>
<proteinExistence type="predicted"/>
<dbReference type="Pfam" id="PF00300">
    <property type="entry name" value="His_Phos_1"/>
    <property type="match status" value="1"/>
</dbReference>
<dbReference type="RefSeq" id="WP_066465225.1">
    <property type="nucleotide sequence ID" value="NZ_MATO01000044.1"/>
</dbReference>
<organism evidence="1 2">
    <name type="scientific">Caryophanon latum</name>
    <dbReference type="NCBI Taxonomy" id="33977"/>
    <lineage>
        <taxon>Bacteria</taxon>
        <taxon>Bacillati</taxon>
        <taxon>Bacillota</taxon>
        <taxon>Bacilli</taxon>
        <taxon>Bacillales</taxon>
        <taxon>Caryophanaceae</taxon>
        <taxon>Caryophanon</taxon>
    </lineage>
</organism>
<dbReference type="InterPro" id="IPR013078">
    <property type="entry name" value="His_Pase_superF_clade-1"/>
</dbReference>
<dbReference type="PANTHER" id="PTHR48100">
    <property type="entry name" value="BROAD-SPECIFICITY PHOSPHATASE YOR283W-RELATED"/>
    <property type="match status" value="1"/>
</dbReference>
<keyword evidence="2" id="KW-1185">Reference proteome</keyword>
<protein>
    <recommendedName>
        <fullName evidence="3">Phosphoglycerate mutase</fullName>
    </recommendedName>
</protein>
<reference evidence="1 2" key="1">
    <citation type="submission" date="2016-07" db="EMBL/GenBank/DDBJ databases">
        <title>Caryophanon latum genome sequencing.</title>
        <authorList>
            <person name="Verma A."/>
            <person name="Pal Y."/>
            <person name="Krishnamurthi S."/>
        </authorList>
    </citation>
    <scope>NUCLEOTIDE SEQUENCE [LARGE SCALE GENOMIC DNA]</scope>
    <source>
        <strain evidence="1 2">DSM 14151</strain>
    </source>
</reference>
<evidence type="ECO:0000313" key="1">
    <source>
        <dbReference type="EMBL" id="OCS89207.1"/>
    </source>
</evidence>
<dbReference type="PANTHER" id="PTHR48100:SF1">
    <property type="entry name" value="HISTIDINE PHOSPHATASE FAMILY PROTEIN-RELATED"/>
    <property type="match status" value="1"/>
</dbReference>
<sequence length="177" mass="20132">MCNMIHLFRHGRTKWNDEGRLQGWLDSPLLAAPKPSPLAVDYVVSSDLPRAMATATALFPQHTVHTDARLREISLGHWQGERIDELMQTEEYRCYASTPQHFEPTTQESFTDVTKRMREVMDELFALPYDTIAVVSHGIAIACLQCAIENRSIADIHNIMLDGEQYITVTQAIFTKN</sequence>
<evidence type="ECO:0000313" key="2">
    <source>
        <dbReference type="Proteomes" id="UP000093482"/>
    </source>
</evidence>
<dbReference type="GO" id="GO:0016791">
    <property type="term" value="F:phosphatase activity"/>
    <property type="evidence" value="ECO:0007669"/>
    <property type="project" value="TreeGrafter"/>
</dbReference>
<dbReference type="InterPro" id="IPR029033">
    <property type="entry name" value="His_PPase_superfam"/>
</dbReference>
<dbReference type="CDD" id="cd07067">
    <property type="entry name" value="HP_PGM_like"/>
    <property type="match status" value="1"/>
</dbReference>
<name>A0A1C0YPV5_9BACL</name>